<dbReference type="InterPro" id="IPR036388">
    <property type="entry name" value="WH-like_DNA-bd_sf"/>
</dbReference>
<dbReference type="InterPro" id="IPR039425">
    <property type="entry name" value="RNA_pol_sigma-70-like"/>
</dbReference>
<feature type="domain" description="RNA polymerase sigma-70 region 2" evidence="6">
    <location>
        <begin position="46"/>
        <end position="108"/>
    </location>
</feature>
<dbReference type="Pfam" id="PF04542">
    <property type="entry name" value="Sigma70_r2"/>
    <property type="match status" value="1"/>
</dbReference>
<dbReference type="InterPro" id="IPR013325">
    <property type="entry name" value="RNA_pol_sigma_r2"/>
</dbReference>
<dbReference type="NCBIfam" id="TIGR02983">
    <property type="entry name" value="SigE-fam_strep"/>
    <property type="match status" value="1"/>
</dbReference>
<dbReference type="SUPFAM" id="SSF88659">
    <property type="entry name" value="Sigma3 and sigma4 domains of RNA polymerase sigma factors"/>
    <property type="match status" value="1"/>
</dbReference>
<dbReference type="PANTHER" id="PTHR43133">
    <property type="entry name" value="RNA POLYMERASE ECF-TYPE SIGMA FACTO"/>
    <property type="match status" value="1"/>
</dbReference>
<evidence type="ECO:0000259" key="7">
    <source>
        <dbReference type="Pfam" id="PF08281"/>
    </source>
</evidence>
<keyword evidence="2" id="KW-0805">Transcription regulation</keyword>
<dbReference type="InterPro" id="IPR013324">
    <property type="entry name" value="RNA_pol_sigma_r3/r4-like"/>
</dbReference>
<dbReference type="Pfam" id="PF08281">
    <property type="entry name" value="Sigma70_r4_2"/>
    <property type="match status" value="1"/>
</dbReference>
<comment type="caution">
    <text evidence="8">The sequence shown here is derived from an EMBL/GenBank/DDBJ whole genome shotgun (WGS) entry which is preliminary data.</text>
</comment>
<name>A0ABN2DM20_9ACTN</name>
<protein>
    <submittedName>
        <fullName evidence="8">SigE family RNA polymerase sigma factor</fullName>
    </submittedName>
</protein>
<comment type="similarity">
    <text evidence="1">Belongs to the sigma-70 factor family. ECF subfamily.</text>
</comment>
<keyword evidence="4" id="KW-0238">DNA-binding</keyword>
<evidence type="ECO:0000259" key="6">
    <source>
        <dbReference type="Pfam" id="PF04542"/>
    </source>
</evidence>
<keyword evidence="9" id="KW-1185">Reference proteome</keyword>
<sequence length="198" mass="22158">MGLPADVNLRGELRVSVVVAQLAVVYEECVTHESSWNADEALTAVYTAHYTSLVRLGALLLRDTGTAEEIVQDAFVAMHGRWNRLRDPHKALAYLRTAVVNRCRSRQRHLVVVDRHTPRTLPDEPSAEQAVLRTAETDRVIDAMRTLPEKQRTVMVLRYYGDLSEAEIADTMGISRGSVKSHAARATKSLRQLLEQTA</sequence>
<dbReference type="InterPro" id="IPR014325">
    <property type="entry name" value="RNA_pol_sigma-E_actinobac"/>
</dbReference>
<dbReference type="SUPFAM" id="SSF88946">
    <property type="entry name" value="Sigma2 domain of RNA polymerase sigma factors"/>
    <property type="match status" value="1"/>
</dbReference>
<keyword evidence="5" id="KW-0804">Transcription</keyword>
<dbReference type="NCBIfam" id="TIGR02937">
    <property type="entry name" value="sigma70-ECF"/>
    <property type="match status" value="1"/>
</dbReference>
<evidence type="ECO:0000313" key="9">
    <source>
        <dbReference type="Proteomes" id="UP001501705"/>
    </source>
</evidence>
<evidence type="ECO:0000256" key="2">
    <source>
        <dbReference type="ARBA" id="ARBA00023015"/>
    </source>
</evidence>
<dbReference type="InterPro" id="IPR007627">
    <property type="entry name" value="RNA_pol_sigma70_r2"/>
</dbReference>
<dbReference type="Gene3D" id="1.10.10.10">
    <property type="entry name" value="Winged helix-like DNA-binding domain superfamily/Winged helix DNA-binding domain"/>
    <property type="match status" value="1"/>
</dbReference>
<dbReference type="EMBL" id="BAAAPH010000012">
    <property type="protein sequence ID" value="GAA1578885.1"/>
    <property type="molecule type" value="Genomic_DNA"/>
</dbReference>
<dbReference type="InterPro" id="IPR013249">
    <property type="entry name" value="RNA_pol_sigma70_r4_t2"/>
</dbReference>
<reference evidence="8 9" key="1">
    <citation type="journal article" date="2019" name="Int. J. Syst. Evol. Microbiol.">
        <title>The Global Catalogue of Microorganisms (GCM) 10K type strain sequencing project: providing services to taxonomists for standard genome sequencing and annotation.</title>
        <authorList>
            <consortium name="The Broad Institute Genomics Platform"/>
            <consortium name="The Broad Institute Genome Sequencing Center for Infectious Disease"/>
            <person name="Wu L."/>
            <person name="Ma J."/>
        </authorList>
    </citation>
    <scope>NUCLEOTIDE SEQUENCE [LARGE SCALE GENOMIC DNA]</scope>
    <source>
        <strain evidence="8 9">JCM 15572</strain>
    </source>
</reference>
<organism evidence="8 9">
    <name type="scientific">Kribbella hippodromi</name>
    <dbReference type="NCBI Taxonomy" id="434347"/>
    <lineage>
        <taxon>Bacteria</taxon>
        <taxon>Bacillati</taxon>
        <taxon>Actinomycetota</taxon>
        <taxon>Actinomycetes</taxon>
        <taxon>Propionibacteriales</taxon>
        <taxon>Kribbellaceae</taxon>
        <taxon>Kribbella</taxon>
    </lineage>
</organism>
<evidence type="ECO:0000256" key="4">
    <source>
        <dbReference type="ARBA" id="ARBA00023125"/>
    </source>
</evidence>
<proteinExistence type="inferred from homology"/>
<evidence type="ECO:0000256" key="5">
    <source>
        <dbReference type="ARBA" id="ARBA00023163"/>
    </source>
</evidence>
<dbReference type="CDD" id="cd06171">
    <property type="entry name" value="Sigma70_r4"/>
    <property type="match status" value="1"/>
</dbReference>
<evidence type="ECO:0000313" key="8">
    <source>
        <dbReference type="EMBL" id="GAA1578885.1"/>
    </source>
</evidence>
<evidence type="ECO:0000256" key="3">
    <source>
        <dbReference type="ARBA" id="ARBA00023082"/>
    </source>
</evidence>
<dbReference type="Proteomes" id="UP001501705">
    <property type="component" value="Unassembled WGS sequence"/>
</dbReference>
<feature type="domain" description="RNA polymerase sigma factor 70 region 4 type 2" evidence="7">
    <location>
        <begin position="139"/>
        <end position="189"/>
    </location>
</feature>
<gene>
    <name evidence="8" type="ORF">GCM10009804_39200</name>
</gene>
<dbReference type="InterPro" id="IPR014284">
    <property type="entry name" value="RNA_pol_sigma-70_dom"/>
</dbReference>
<accession>A0ABN2DM20</accession>
<dbReference type="Gene3D" id="1.10.1740.10">
    <property type="match status" value="1"/>
</dbReference>
<evidence type="ECO:0000256" key="1">
    <source>
        <dbReference type="ARBA" id="ARBA00010641"/>
    </source>
</evidence>
<dbReference type="PANTHER" id="PTHR43133:SF50">
    <property type="entry name" value="ECF RNA POLYMERASE SIGMA FACTOR SIGM"/>
    <property type="match status" value="1"/>
</dbReference>
<keyword evidence="3" id="KW-0731">Sigma factor</keyword>